<dbReference type="Pfam" id="PF07714">
    <property type="entry name" value="PK_Tyr_Ser-Thr"/>
    <property type="match status" value="1"/>
</dbReference>
<reference evidence="2" key="1">
    <citation type="submission" date="2014-07" db="EMBL/GenBank/DDBJ databases">
        <title>Identification of a novel salt tolerance gene in wild soybean by whole-genome sequencing.</title>
        <authorList>
            <person name="Lam H.-M."/>
            <person name="Qi X."/>
            <person name="Li M.-W."/>
            <person name="Liu X."/>
            <person name="Xie M."/>
            <person name="Ni M."/>
            <person name="Xu X."/>
        </authorList>
    </citation>
    <scope>NUCLEOTIDE SEQUENCE [LARGE SCALE GENOMIC DNA]</scope>
    <source>
        <tissue evidence="2">Root</tissue>
    </source>
</reference>
<name>A0A0B2Q1P9_GLYSO</name>
<dbReference type="Gene3D" id="1.10.510.10">
    <property type="entry name" value="Transferase(Phosphotransferase) domain 1"/>
    <property type="match status" value="1"/>
</dbReference>
<dbReference type="SUPFAM" id="SSF56112">
    <property type="entry name" value="Protein kinase-like (PK-like)"/>
    <property type="match status" value="1"/>
</dbReference>
<sequence>MDGLFSEKSDVYSFGVLLLEIISGKRNTSFRNHDQSLSLIGYAWNLWNEDNIRYLVDPEISAS</sequence>
<keyword evidence="2" id="KW-0418">Kinase</keyword>
<dbReference type="InterPro" id="IPR011009">
    <property type="entry name" value="Kinase-like_dom_sf"/>
</dbReference>
<proteinExistence type="predicted"/>
<protein>
    <submittedName>
        <fullName evidence="2">Putative G-type lectin S-receptor-like serine/threonine-protein kinase</fullName>
    </submittedName>
</protein>
<dbReference type="GO" id="GO:0030246">
    <property type="term" value="F:carbohydrate binding"/>
    <property type="evidence" value="ECO:0007669"/>
    <property type="project" value="UniProtKB-KW"/>
</dbReference>
<dbReference type="PANTHER" id="PTHR27006:SF619">
    <property type="entry name" value="CYSTEINE-RICH RECEPTOR-LIKE PROTEIN KINASE 15"/>
    <property type="match status" value="1"/>
</dbReference>
<accession>A0A0B2Q1P9</accession>
<evidence type="ECO:0000313" key="2">
    <source>
        <dbReference type="EMBL" id="KHN13934.1"/>
    </source>
</evidence>
<gene>
    <name evidence="2" type="ORF">glysoja_047793</name>
</gene>
<keyword evidence="2" id="KW-0675">Receptor</keyword>
<dbReference type="GO" id="GO:0004672">
    <property type="term" value="F:protein kinase activity"/>
    <property type="evidence" value="ECO:0007669"/>
    <property type="project" value="InterPro"/>
</dbReference>
<keyword evidence="2" id="KW-0808">Transferase</keyword>
<organism evidence="2">
    <name type="scientific">Glycine soja</name>
    <name type="common">Wild soybean</name>
    <dbReference type="NCBI Taxonomy" id="3848"/>
    <lineage>
        <taxon>Eukaryota</taxon>
        <taxon>Viridiplantae</taxon>
        <taxon>Streptophyta</taxon>
        <taxon>Embryophyta</taxon>
        <taxon>Tracheophyta</taxon>
        <taxon>Spermatophyta</taxon>
        <taxon>Magnoliopsida</taxon>
        <taxon>eudicotyledons</taxon>
        <taxon>Gunneridae</taxon>
        <taxon>Pentapetalae</taxon>
        <taxon>rosids</taxon>
        <taxon>fabids</taxon>
        <taxon>Fabales</taxon>
        <taxon>Fabaceae</taxon>
        <taxon>Papilionoideae</taxon>
        <taxon>50 kb inversion clade</taxon>
        <taxon>NPAAA clade</taxon>
        <taxon>indigoferoid/millettioid clade</taxon>
        <taxon>Phaseoleae</taxon>
        <taxon>Glycine</taxon>
        <taxon>Glycine subgen. Soja</taxon>
    </lineage>
</organism>
<dbReference type="InterPro" id="IPR001245">
    <property type="entry name" value="Ser-Thr/Tyr_kinase_cat_dom"/>
</dbReference>
<feature type="domain" description="Serine-threonine/tyrosine-protein kinase catalytic" evidence="1">
    <location>
        <begin position="2"/>
        <end position="28"/>
    </location>
</feature>
<evidence type="ECO:0000259" key="1">
    <source>
        <dbReference type="Pfam" id="PF07714"/>
    </source>
</evidence>
<dbReference type="Proteomes" id="UP000053555">
    <property type="component" value="Unassembled WGS sequence"/>
</dbReference>
<keyword evidence="2" id="KW-0430">Lectin</keyword>
<dbReference type="EMBL" id="KN662226">
    <property type="protein sequence ID" value="KHN13934.1"/>
    <property type="molecule type" value="Genomic_DNA"/>
</dbReference>
<dbReference type="AlphaFoldDB" id="A0A0B2Q1P9"/>
<dbReference type="PANTHER" id="PTHR27006">
    <property type="entry name" value="PROMASTIGOTE SURFACE ANTIGEN PROTEIN PSA"/>
    <property type="match status" value="1"/>
</dbReference>